<feature type="domain" description="Exocyst complex subunit Exo70 C-terminal" evidence="5">
    <location>
        <begin position="305"/>
        <end position="667"/>
    </location>
</feature>
<feature type="compositionally biased region" description="Basic and acidic residues" evidence="4">
    <location>
        <begin position="703"/>
        <end position="712"/>
    </location>
</feature>
<proteinExistence type="inferred from homology"/>
<evidence type="ECO:0000256" key="3">
    <source>
        <dbReference type="RuleBase" id="RU365026"/>
    </source>
</evidence>
<dbReference type="GO" id="GO:0000145">
    <property type="term" value="C:exocyst"/>
    <property type="evidence" value="ECO:0007669"/>
    <property type="project" value="InterPro"/>
</dbReference>
<dbReference type="SUPFAM" id="SSF74788">
    <property type="entry name" value="Cullin repeat-like"/>
    <property type="match status" value="1"/>
</dbReference>
<name>A0A218WE30_PUNGR</name>
<comment type="function">
    <text evidence="3">Component of the exocyst complex.</text>
</comment>
<evidence type="ECO:0000313" key="7">
    <source>
        <dbReference type="Proteomes" id="UP000197138"/>
    </source>
</evidence>
<dbReference type="AlphaFoldDB" id="A0A218WE30"/>
<evidence type="ECO:0000256" key="4">
    <source>
        <dbReference type="SAM" id="MobiDB-lite"/>
    </source>
</evidence>
<evidence type="ECO:0000313" key="6">
    <source>
        <dbReference type="EMBL" id="OWM70759.1"/>
    </source>
</evidence>
<dbReference type="Gene3D" id="1.20.1280.170">
    <property type="entry name" value="Exocyst complex component Exo70"/>
    <property type="match status" value="1"/>
</dbReference>
<evidence type="ECO:0000256" key="2">
    <source>
        <dbReference type="ARBA" id="ARBA00022448"/>
    </source>
</evidence>
<feature type="region of interest" description="Disordered" evidence="4">
    <location>
        <begin position="678"/>
        <end position="720"/>
    </location>
</feature>
<comment type="similarity">
    <text evidence="1 3">Belongs to the EXO70 family.</text>
</comment>
<dbReference type="EMBL" id="MTKT01004609">
    <property type="protein sequence ID" value="OWM70759.1"/>
    <property type="molecule type" value="Genomic_DNA"/>
</dbReference>
<sequence length="720" mass="82110">MASRLVDDSAVGNLELARTDLKALLLASKKADRSLEKMDLRFGQIDEALSTASRRVAPLQSQAIANKALDTRINRAITPALALLDSFRVFESLQDRLLDLSSKLSSDSSPRKRLRQLLRYVGSVEKLNEAIDSIARDGGPAVQKLQEVVEFLSRTKATDQFRTHRLRETMVTLKALYETEVDAMRFEGLLDEALLNLQDEFESMLMQLKHQNIGEISNGEEQTGGEVASHLDLGTEQEIEVLSMISETLTGNDCLDICIDIFVKVRYRRAAKALMKLNPEYLKTYSPEEIDEMEWENLETAIALWIQHFELALKIVFVAEKKLCSQVLGGIMEGLIWPECFVKIADKIMAVFFRFGEGVARSKKEPQKLFKLLDMFNSLEKLKPEFSSIFDGEAGADICTRFRELEKLLVHASSKVFWEFGLQIEGNSEGSAAPQNGSVPKLVRYAINYLKYLASHNYNAPMAQVLRTEQIWRQGILSKQESDENLLKDAILNVMEALQRNVESKRSQYRDKILAHVFAMNTYCTLIKKHVNRYIYMRTRNTELGRLLGDQYMKRQNKVVAEESAYMYQKQAWGPLMRLLEREDNLNMKRPIREAARGKMEAFLKGFEEISQMHRSSYIIPEADLREQIKEATLKLVIPAYADFIDSYASVLEGTSYVTPESLEGLLGQIFDGGDRREVDGSKLKRRDSRDSRRLGGNPVGPMERDVKDYRRSRSNASEL</sequence>
<dbReference type="Proteomes" id="UP000197138">
    <property type="component" value="Unassembled WGS sequence"/>
</dbReference>
<dbReference type="InterPro" id="IPR004140">
    <property type="entry name" value="Exo70"/>
</dbReference>
<evidence type="ECO:0000259" key="5">
    <source>
        <dbReference type="Pfam" id="PF03081"/>
    </source>
</evidence>
<protein>
    <recommendedName>
        <fullName evidence="3">Exocyst subunit Exo70 family protein</fullName>
    </recommendedName>
</protein>
<dbReference type="InterPro" id="IPR016159">
    <property type="entry name" value="Cullin_repeat-like_dom_sf"/>
</dbReference>
<keyword evidence="3" id="KW-0268">Exocytosis</keyword>
<accession>A0A218WE30</accession>
<dbReference type="Pfam" id="PF03081">
    <property type="entry name" value="Exo70_C"/>
    <property type="match status" value="1"/>
</dbReference>
<gene>
    <name evidence="6" type="ORF">CDL15_Pgr014432</name>
</gene>
<dbReference type="GO" id="GO:0005546">
    <property type="term" value="F:phosphatidylinositol-4,5-bisphosphate binding"/>
    <property type="evidence" value="ECO:0007669"/>
    <property type="project" value="InterPro"/>
</dbReference>
<dbReference type="InterPro" id="IPR046364">
    <property type="entry name" value="Exo70_C"/>
</dbReference>
<dbReference type="PANTHER" id="PTHR12542">
    <property type="entry name" value="EXOCYST COMPLEX PROTEIN EXO70"/>
    <property type="match status" value="1"/>
</dbReference>
<dbReference type="GO" id="GO:0006887">
    <property type="term" value="P:exocytosis"/>
    <property type="evidence" value="ECO:0007669"/>
    <property type="project" value="UniProtKB-KW"/>
</dbReference>
<organism evidence="6 7">
    <name type="scientific">Punica granatum</name>
    <name type="common">Pomegranate</name>
    <dbReference type="NCBI Taxonomy" id="22663"/>
    <lineage>
        <taxon>Eukaryota</taxon>
        <taxon>Viridiplantae</taxon>
        <taxon>Streptophyta</taxon>
        <taxon>Embryophyta</taxon>
        <taxon>Tracheophyta</taxon>
        <taxon>Spermatophyta</taxon>
        <taxon>Magnoliopsida</taxon>
        <taxon>eudicotyledons</taxon>
        <taxon>Gunneridae</taxon>
        <taxon>Pentapetalae</taxon>
        <taxon>rosids</taxon>
        <taxon>malvids</taxon>
        <taxon>Myrtales</taxon>
        <taxon>Lythraceae</taxon>
        <taxon>Punica</taxon>
    </lineage>
</organism>
<reference evidence="7" key="1">
    <citation type="journal article" date="2017" name="Plant J.">
        <title>The pomegranate (Punica granatum L.) genome and the genomics of punicalagin biosynthesis.</title>
        <authorList>
            <person name="Qin G."/>
            <person name="Xu C."/>
            <person name="Ming R."/>
            <person name="Tang H."/>
            <person name="Guyot R."/>
            <person name="Kramer E.M."/>
            <person name="Hu Y."/>
            <person name="Yi X."/>
            <person name="Qi Y."/>
            <person name="Xu X."/>
            <person name="Gao Z."/>
            <person name="Pan H."/>
            <person name="Jian J."/>
            <person name="Tian Y."/>
            <person name="Yue Z."/>
            <person name="Xu Y."/>
        </authorList>
    </citation>
    <scope>NUCLEOTIDE SEQUENCE [LARGE SCALE GENOMIC DNA]</scope>
    <source>
        <strain evidence="7">cv. Dabenzi</strain>
    </source>
</reference>
<keyword evidence="3" id="KW-0653">Protein transport</keyword>
<keyword evidence="2 3" id="KW-0813">Transport</keyword>
<evidence type="ECO:0000256" key="1">
    <source>
        <dbReference type="ARBA" id="ARBA00006756"/>
    </source>
</evidence>
<comment type="caution">
    <text evidence="6">The sequence shown here is derived from an EMBL/GenBank/DDBJ whole genome shotgun (WGS) entry which is preliminary data.</text>
</comment>
<feature type="compositionally biased region" description="Basic and acidic residues" evidence="4">
    <location>
        <begin position="678"/>
        <end position="694"/>
    </location>
</feature>
<dbReference type="GO" id="GO:0015031">
    <property type="term" value="P:protein transport"/>
    <property type="evidence" value="ECO:0007669"/>
    <property type="project" value="UniProtKB-KW"/>
</dbReference>
<dbReference type="PANTHER" id="PTHR12542:SF90">
    <property type="entry name" value="EXOCYST COMPLEX COMPONENT EXO70I"/>
    <property type="match status" value="1"/>
</dbReference>